<evidence type="ECO:0000313" key="3">
    <source>
        <dbReference type="Proteomes" id="UP000673691"/>
    </source>
</evidence>
<accession>A0A8H7ZSG5</accession>
<feature type="non-terminal residue" evidence="2">
    <location>
        <position position="523"/>
    </location>
</feature>
<feature type="region of interest" description="Disordered" evidence="1">
    <location>
        <begin position="472"/>
        <end position="501"/>
    </location>
</feature>
<name>A0A8H7ZSG5_9FUNG</name>
<feature type="region of interest" description="Disordered" evidence="1">
    <location>
        <begin position="90"/>
        <end position="129"/>
    </location>
</feature>
<keyword evidence="3" id="KW-1185">Reference proteome</keyword>
<comment type="caution">
    <text evidence="2">The sequence shown here is derived from an EMBL/GenBank/DDBJ whole genome shotgun (WGS) entry which is preliminary data.</text>
</comment>
<feature type="compositionally biased region" description="Basic residues" evidence="1">
    <location>
        <begin position="226"/>
        <end position="240"/>
    </location>
</feature>
<protein>
    <submittedName>
        <fullName evidence="2">Uncharacterized protein</fullName>
    </submittedName>
</protein>
<evidence type="ECO:0000313" key="2">
    <source>
        <dbReference type="EMBL" id="KAG5458651.1"/>
    </source>
</evidence>
<dbReference type="EMBL" id="JAEFCI010008136">
    <property type="protein sequence ID" value="KAG5458651.1"/>
    <property type="molecule type" value="Genomic_DNA"/>
</dbReference>
<dbReference type="Proteomes" id="UP000673691">
    <property type="component" value="Unassembled WGS sequence"/>
</dbReference>
<reference evidence="2 3" key="1">
    <citation type="journal article" name="Sci. Rep.">
        <title>Genome-scale phylogenetic analyses confirm Olpidium as the closest living zoosporic fungus to the non-flagellated, terrestrial fungi.</title>
        <authorList>
            <person name="Chang Y."/>
            <person name="Rochon D."/>
            <person name="Sekimoto S."/>
            <person name="Wang Y."/>
            <person name="Chovatia M."/>
            <person name="Sandor L."/>
            <person name="Salamov A."/>
            <person name="Grigoriev I.V."/>
            <person name="Stajich J.E."/>
            <person name="Spatafora J.W."/>
        </authorList>
    </citation>
    <scope>NUCLEOTIDE SEQUENCE [LARGE SCALE GENOMIC DNA]</scope>
    <source>
        <strain evidence="2">S191</strain>
    </source>
</reference>
<sequence length="523" mass="58873">MPQIREFPDSNFANLRIFHCRVIIRPVYDVQAFVCGTPAAGRDAISTPCPHGRWFRGSAVVRGRGKQPSSWALCPQGPVSAVTLHFGQLRGNAPGAPSAFPQPARRSSPPARLPTARPSARGDRAAALRTARRCCPPETALCRSRHPHAMAARDSRDGWSGPWRRPPSTENRETELRELRQSGRDAGDKFSTEQLLPPSEQRHAPESGHSWSPRSRKVNDISQHGARSRSTSRWRAKRGPRPASSLDELYADVKFNSQEGRTIMLWRERDVALFNAMCDFVKDKDVDLLSLVELFGEDPPRLPHSPPAMTPPFDVREFFMLVYARKADHENSDAVAKLVLGSARYDYIFKHPAPPERFTVGTRSHTNDTDGLSSLSEEDYRKLEERAEFEQHLLDIGLFLEREEDIDGENCDGLKLTPPFCALESQAPSDVLLGYQPIMSFFISAFGHRLDNRNDTAYFRVERLHEFVNGDPSDPVIHARHCPPPVPRRESDSDQSSAQPRGESYVRLNFFSTGRRSLLAYSM</sequence>
<feature type="compositionally biased region" description="Basic and acidic residues" evidence="1">
    <location>
        <begin position="170"/>
        <end position="191"/>
    </location>
</feature>
<proteinExistence type="predicted"/>
<organism evidence="2 3">
    <name type="scientific">Olpidium bornovanus</name>
    <dbReference type="NCBI Taxonomy" id="278681"/>
    <lineage>
        <taxon>Eukaryota</taxon>
        <taxon>Fungi</taxon>
        <taxon>Fungi incertae sedis</taxon>
        <taxon>Olpidiomycota</taxon>
        <taxon>Olpidiomycotina</taxon>
        <taxon>Olpidiomycetes</taxon>
        <taxon>Olpidiales</taxon>
        <taxon>Olpidiaceae</taxon>
        <taxon>Olpidium</taxon>
    </lineage>
</organism>
<feature type="region of interest" description="Disordered" evidence="1">
    <location>
        <begin position="146"/>
        <end position="243"/>
    </location>
</feature>
<feature type="compositionally biased region" description="Low complexity" evidence="1">
    <location>
        <begin position="96"/>
        <end position="119"/>
    </location>
</feature>
<gene>
    <name evidence="2" type="ORF">BJ554DRAFT_1085</name>
</gene>
<dbReference type="OrthoDB" id="296386at2759"/>
<dbReference type="AlphaFoldDB" id="A0A8H7ZSG5"/>
<evidence type="ECO:0000256" key="1">
    <source>
        <dbReference type="SAM" id="MobiDB-lite"/>
    </source>
</evidence>